<dbReference type="EMBL" id="FQYQ01000002">
    <property type="protein sequence ID" value="SHI51528.1"/>
    <property type="molecule type" value="Genomic_DNA"/>
</dbReference>
<feature type="transmembrane region" description="Helical" evidence="2">
    <location>
        <begin position="169"/>
        <end position="187"/>
    </location>
</feature>
<evidence type="ECO:0000313" key="4">
    <source>
        <dbReference type="Proteomes" id="UP000184185"/>
    </source>
</evidence>
<feature type="region of interest" description="Disordered" evidence="1">
    <location>
        <begin position="85"/>
        <end position="153"/>
    </location>
</feature>
<evidence type="ECO:0000256" key="1">
    <source>
        <dbReference type="SAM" id="MobiDB-lite"/>
    </source>
</evidence>
<evidence type="ECO:0000256" key="2">
    <source>
        <dbReference type="SAM" id="Phobius"/>
    </source>
</evidence>
<accession>A0A1M6BSR5</accession>
<dbReference type="AlphaFoldDB" id="A0A1M6BSR5"/>
<keyword evidence="4" id="KW-1185">Reference proteome</keyword>
<keyword evidence="2" id="KW-0812">Transmembrane</keyword>
<evidence type="ECO:0000313" key="3">
    <source>
        <dbReference type="EMBL" id="SHI51528.1"/>
    </source>
</evidence>
<sequence>MAKYNIGGYIFNDENSAKKAAKELKAVEYILGQMKTADEQEVFKIYKKVINQKLFSTQIGLGFLNQLRQNLVATGVFEESQIPPVYSVDEPPKPEKKPVEAIPDAKPVEKEAKGVTQPAEVKSAEEKPPKEKKARKLTKLRKEKADKNSTPISEDDAGVIKKLRLVNSFLIVCVFTLLICVLGMFFVNSTINSPTILNYKEAITDEYSSWKQQLDERERELNEREAELDARESAVSGIEGN</sequence>
<organism evidence="3 4">
    <name type="scientific">Pseudobutyrivibrio xylanivorans DSM 14809</name>
    <dbReference type="NCBI Taxonomy" id="1123012"/>
    <lineage>
        <taxon>Bacteria</taxon>
        <taxon>Bacillati</taxon>
        <taxon>Bacillota</taxon>
        <taxon>Clostridia</taxon>
        <taxon>Lachnospirales</taxon>
        <taxon>Lachnospiraceae</taxon>
        <taxon>Pseudobutyrivibrio</taxon>
    </lineage>
</organism>
<keyword evidence="2" id="KW-0472">Membrane</keyword>
<dbReference type="RefSeq" id="WP_072912445.1">
    <property type="nucleotide sequence ID" value="NZ_FQYQ01000002.1"/>
</dbReference>
<proteinExistence type="predicted"/>
<feature type="compositionally biased region" description="Basic and acidic residues" evidence="1">
    <location>
        <begin position="221"/>
        <end position="232"/>
    </location>
</feature>
<dbReference type="Proteomes" id="UP000184185">
    <property type="component" value="Unassembled WGS sequence"/>
</dbReference>
<dbReference type="OrthoDB" id="2067629at2"/>
<feature type="region of interest" description="Disordered" evidence="1">
    <location>
        <begin position="221"/>
        <end position="241"/>
    </location>
</feature>
<protein>
    <submittedName>
        <fullName evidence="3">Uncharacterized protein</fullName>
    </submittedName>
</protein>
<feature type="compositionally biased region" description="Basic residues" evidence="1">
    <location>
        <begin position="132"/>
        <end position="142"/>
    </location>
</feature>
<gene>
    <name evidence="3" type="ORF">SAMN02745725_00569</name>
</gene>
<dbReference type="STRING" id="185007.SAMN02910350_00686"/>
<feature type="compositionally biased region" description="Basic and acidic residues" evidence="1">
    <location>
        <begin position="122"/>
        <end position="131"/>
    </location>
</feature>
<name>A0A1M6BSR5_PSEXY</name>
<reference evidence="3 4" key="1">
    <citation type="submission" date="2016-11" db="EMBL/GenBank/DDBJ databases">
        <authorList>
            <person name="Jaros S."/>
            <person name="Januszkiewicz K."/>
            <person name="Wedrychowicz H."/>
        </authorList>
    </citation>
    <scope>NUCLEOTIDE SEQUENCE [LARGE SCALE GENOMIC DNA]</scope>
    <source>
        <strain evidence="3 4">DSM 14809</strain>
    </source>
</reference>
<feature type="compositionally biased region" description="Basic and acidic residues" evidence="1">
    <location>
        <begin position="90"/>
        <end position="99"/>
    </location>
</feature>
<keyword evidence="2" id="KW-1133">Transmembrane helix</keyword>